<dbReference type="SUPFAM" id="SSF55781">
    <property type="entry name" value="GAF domain-like"/>
    <property type="match status" value="1"/>
</dbReference>
<name>A0ABZ1PKD3_9ACTN</name>
<feature type="domain" description="HTH iclR-type" evidence="6">
    <location>
        <begin position="36"/>
        <end position="95"/>
    </location>
</feature>
<evidence type="ECO:0000313" key="8">
    <source>
        <dbReference type="EMBL" id="WUI83930.1"/>
    </source>
</evidence>
<evidence type="ECO:0000256" key="3">
    <source>
        <dbReference type="ARBA" id="ARBA00023163"/>
    </source>
</evidence>
<proteinExistence type="predicted"/>
<dbReference type="SUPFAM" id="SSF46785">
    <property type="entry name" value="Winged helix' DNA-binding domain"/>
    <property type="match status" value="1"/>
</dbReference>
<protein>
    <submittedName>
        <fullName evidence="8">IclR family transcriptional regulator</fullName>
    </submittedName>
</protein>
<evidence type="ECO:0000259" key="6">
    <source>
        <dbReference type="PROSITE" id="PS51077"/>
    </source>
</evidence>
<evidence type="ECO:0000313" key="9">
    <source>
        <dbReference type="Proteomes" id="UP001346877"/>
    </source>
</evidence>
<keyword evidence="5" id="KW-1133">Transmembrane helix</keyword>
<feature type="transmembrane region" description="Helical" evidence="5">
    <location>
        <begin position="6"/>
        <end position="26"/>
    </location>
</feature>
<keyword evidence="9" id="KW-1185">Reference proteome</keyword>
<feature type="region of interest" description="Disordered" evidence="4">
    <location>
        <begin position="279"/>
        <end position="303"/>
    </location>
</feature>
<dbReference type="PROSITE" id="PS51078">
    <property type="entry name" value="ICLR_ED"/>
    <property type="match status" value="1"/>
</dbReference>
<feature type="domain" description="IclR-ED" evidence="7">
    <location>
        <begin position="96"/>
        <end position="281"/>
    </location>
</feature>
<dbReference type="Gene3D" id="3.30.450.40">
    <property type="match status" value="1"/>
</dbReference>
<dbReference type="InterPro" id="IPR036388">
    <property type="entry name" value="WH-like_DNA-bd_sf"/>
</dbReference>
<evidence type="ECO:0000256" key="4">
    <source>
        <dbReference type="SAM" id="MobiDB-lite"/>
    </source>
</evidence>
<evidence type="ECO:0000259" key="7">
    <source>
        <dbReference type="PROSITE" id="PS51078"/>
    </source>
</evidence>
<dbReference type="Gene3D" id="1.10.10.10">
    <property type="entry name" value="Winged helix-like DNA-binding domain superfamily/Winged helix DNA-binding domain"/>
    <property type="match status" value="1"/>
</dbReference>
<dbReference type="Pfam" id="PF01614">
    <property type="entry name" value="IclR_C"/>
    <property type="match status" value="1"/>
</dbReference>
<dbReference type="InterPro" id="IPR036390">
    <property type="entry name" value="WH_DNA-bd_sf"/>
</dbReference>
<keyword evidence="1" id="KW-0805">Transcription regulation</keyword>
<dbReference type="SMART" id="SM00346">
    <property type="entry name" value="HTH_ICLR"/>
    <property type="match status" value="1"/>
</dbReference>
<organism evidence="8 9">
    <name type="scientific">Micromonospora zamorensis</name>
    <dbReference type="NCBI Taxonomy" id="709883"/>
    <lineage>
        <taxon>Bacteria</taxon>
        <taxon>Bacillati</taxon>
        <taxon>Actinomycetota</taxon>
        <taxon>Actinomycetes</taxon>
        <taxon>Micromonosporales</taxon>
        <taxon>Micromonosporaceae</taxon>
        <taxon>Micromonospora</taxon>
    </lineage>
</organism>
<evidence type="ECO:0000256" key="2">
    <source>
        <dbReference type="ARBA" id="ARBA00023125"/>
    </source>
</evidence>
<evidence type="ECO:0000256" key="5">
    <source>
        <dbReference type="SAM" id="Phobius"/>
    </source>
</evidence>
<dbReference type="InterPro" id="IPR029016">
    <property type="entry name" value="GAF-like_dom_sf"/>
</dbReference>
<sequence length="303" mass="32751">MQRCQALVAHGITLIAYYAIAVAVMLRRAEGDRALAQSIRRAIDLVRRSAEHPLSLTEAADVLGVHKSTALRILQTLESARFVRRTGAGTYVLGSGVIELSELALGSMDLRQFAAAHLRALQRQTSHTVHLAQLTGDEIIYIDKVDSPAFDAVKLPSRVGRAVSIYASAVGKTILAYLPQEERDRLLSPVVFERFTDTTFADPESLATELARIREQGWATDNGEHDAYVMCVAAPVRDSRGQVIAAASMTAIEVIASLDQLKSALPLLLRTADQISSELGYTPPSPAGTDGSVDDDRLTNTTS</sequence>
<feature type="compositionally biased region" description="Basic and acidic residues" evidence="4">
    <location>
        <begin position="294"/>
        <end position="303"/>
    </location>
</feature>
<dbReference type="InterPro" id="IPR005471">
    <property type="entry name" value="Tscrpt_reg_IclR_N"/>
</dbReference>
<dbReference type="InterPro" id="IPR014757">
    <property type="entry name" value="Tscrpt_reg_IclR_C"/>
</dbReference>
<keyword evidence="5" id="KW-0812">Transmembrane</keyword>
<keyword evidence="5" id="KW-0472">Membrane</keyword>
<dbReference type="RefSeq" id="WP_328373608.1">
    <property type="nucleotide sequence ID" value="NZ_CP107936.1"/>
</dbReference>
<accession>A0ABZ1PKD3</accession>
<reference evidence="8 9" key="1">
    <citation type="submission" date="2022-10" db="EMBL/GenBank/DDBJ databases">
        <title>The complete genomes of actinobacterial strains from the NBC collection.</title>
        <authorList>
            <person name="Joergensen T.S."/>
            <person name="Alvarez Arevalo M."/>
            <person name="Sterndorff E.B."/>
            <person name="Faurdal D."/>
            <person name="Vuksanovic O."/>
            <person name="Mourched A.-S."/>
            <person name="Charusanti P."/>
            <person name="Shaw S."/>
            <person name="Blin K."/>
            <person name="Weber T."/>
        </authorList>
    </citation>
    <scope>NUCLEOTIDE SEQUENCE [LARGE SCALE GENOMIC DNA]</scope>
    <source>
        <strain evidence="8 9">NBC_00396</strain>
    </source>
</reference>
<dbReference type="Proteomes" id="UP001346877">
    <property type="component" value="Chromosome"/>
</dbReference>
<dbReference type="Pfam" id="PF09339">
    <property type="entry name" value="HTH_IclR"/>
    <property type="match status" value="1"/>
</dbReference>
<dbReference type="EMBL" id="CP107941">
    <property type="protein sequence ID" value="WUI83930.1"/>
    <property type="molecule type" value="Genomic_DNA"/>
</dbReference>
<keyword evidence="2" id="KW-0238">DNA-binding</keyword>
<keyword evidence="3" id="KW-0804">Transcription</keyword>
<evidence type="ECO:0000256" key="1">
    <source>
        <dbReference type="ARBA" id="ARBA00023015"/>
    </source>
</evidence>
<dbReference type="PROSITE" id="PS51077">
    <property type="entry name" value="HTH_ICLR"/>
    <property type="match status" value="1"/>
</dbReference>
<gene>
    <name evidence="8" type="ORF">OG375_06325</name>
</gene>
<dbReference type="PANTHER" id="PTHR30136:SF24">
    <property type="entry name" value="HTH-TYPE TRANSCRIPTIONAL REPRESSOR ALLR"/>
    <property type="match status" value="1"/>
</dbReference>
<dbReference type="InterPro" id="IPR050707">
    <property type="entry name" value="HTH_MetabolicPath_Reg"/>
</dbReference>
<dbReference type="PANTHER" id="PTHR30136">
    <property type="entry name" value="HELIX-TURN-HELIX TRANSCRIPTIONAL REGULATOR, ICLR FAMILY"/>
    <property type="match status" value="1"/>
</dbReference>